<reference evidence="2" key="1">
    <citation type="submission" date="2020-08" db="EMBL/GenBank/DDBJ databases">
        <title>Multicomponent nature underlies the extraordinary mechanical properties of spider dragline silk.</title>
        <authorList>
            <person name="Kono N."/>
            <person name="Nakamura H."/>
            <person name="Mori M."/>
            <person name="Yoshida Y."/>
            <person name="Ohtoshi R."/>
            <person name="Malay A.D."/>
            <person name="Moran D.A.P."/>
            <person name="Tomita M."/>
            <person name="Numata K."/>
            <person name="Arakawa K."/>
        </authorList>
    </citation>
    <scope>NUCLEOTIDE SEQUENCE</scope>
</reference>
<dbReference type="EMBL" id="BMAW01040773">
    <property type="protein sequence ID" value="GFU60974.1"/>
    <property type="molecule type" value="Genomic_DNA"/>
</dbReference>
<proteinExistence type="predicted"/>
<evidence type="ECO:0000313" key="3">
    <source>
        <dbReference type="Proteomes" id="UP000887013"/>
    </source>
</evidence>
<evidence type="ECO:0000313" key="2">
    <source>
        <dbReference type="EMBL" id="GFU60974.1"/>
    </source>
</evidence>
<gene>
    <name evidence="2" type="ORF">NPIL_654541</name>
</gene>
<evidence type="ECO:0000256" key="1">
    <source>
        <dbReference type="SAM" id="MobiDB-lite"/>
    </source>
</evidence>
<organism evidence="2 3">
    <name type="scientific">Nephila pilipes</name>
    <name type="common">Giant wood spider</name>
    <name type="synonym">Nephila maculata</name>
    <dbReference type="NCBI Taxonomy" id="299642"/>
    <lineage>
        <taxon>Eukaryota</taxon>
        <taxon>Metazoa</taxon>
        <taxon>Ecdysozoa</taxon>
        <taxon>Arthropoda</taxon>
        <taxon>Chelicerata</taxon>
        <taxon>Arachnida</taxon>
        <taxon>Araneae</taxon>
        <taxon>Araneomorphae</taxon>
        <taxon>Entelegynae</taxon>
        <taxon>Araneoidea</taxon>
        <taxon>Nephilidae</taxon>
        <taxon>Nephila</taxon>
    </lineage>
</organism>
<dbReference type="AlphaFoldDB" id="A0A8X6R5C5"/>
<keyword evidence="3" id="KW-1185">Reference proteome</keyword>
<dbReference type="Proteomes" id="UP000887013">
    <property type="component" value="Unassembled WGS sequence"/>
</dbReference>
<comment type="caution">
    <text evidence="2">The sequence shown here is derived from an EMBL/GenBank/DDBJ whole genome shotgun (WGS) entry which is preliminary data.</text>
</comment>
<sequence>MNLIRSKFHSIQSIKQNKLALSYKDDKRFVNESRSDKLRQVKSSPIHADYEYTTSHGFENQNQNCSRRKTTQLDLHLRSLLRLQNNSTRPPPAQPAKQLNSTTACAACKTTQLDHRLRSLLSLQNNSTRPPPAQPAPPAQPSKQLNSTSACAACSACSTCAACRSLPPPAQPAKQLNSTSACAACSACSTCAACLRLHSLPPPAQPFAAESAFLTY</sequence>
<feature type="region of interest" description="Disordered" evidence="1">
    <location>
        <begin position="124"/>
        <end position="144"/>
    </location>
</feature>
<feature type="non-terminal residue" evidence="2">
    <location>
        <position position="216"/>
    </location>
</feature>
<protein>
    <submittedName>
        <fullName evidence="2">Uncharacterized protein</fullName>
    </submittedName>
</protein>
<feature type="compositionally biased region" description="Pro residues" evidence="1">
    <location>
        <begin position="129"/>
        <end position="140"/>
    </location>
</feature>
<accession>A0A8X6R5C5</accession>
<name>A0A8X6R5C5_NEPPI</name>